<dbReference type="GO" id="GO:0003677">
    <property type="term" value="F:DNA binding"/>
    <property type="evidence" value="ECO:0007669"/>
    <property type="project" value="UniProtKB-KW"/>
</dbReference>
<dbReference type="Pfam" id="PF01381">
    <property type="entry name" value="HTH_3"/>
    <property type="match status" value="1"/>
</dbReference>
<protein>
    <submittedName>
        <fullName evidence="3">Cupin domain-containing protein</fullName>
    </submittedName>
</protein>
<dbReference type="CDD" id="cd00093">
    <property type="entry name" value="HTH_XRE"/>
    <property type="match status" value="1"/>
</dbReference>
<evidence type="ECO:0000259" key="2">
    <source>
        <dbReference type="PROSITE" id="PS50943"/>
    </source>
</evidence>
<dbReference type="SUPFAM" id="SSF51182">
    <property type="entry name" value="RmlC-like cupins"/>
    <property type="match status" value="1"/>
</dbReference>
<dbReference type="Proteomes" id="UP000595224">
    <property type="component" value="Chromosome"/>
</dbReference>
<organism evidence="3 4">
    <name type="scientific">Treponema peruense</name>
    <dbReference type="NCBI Taxonomy" id="2787628"/>
    <lineage>
        <taxon>Bacteria</taxon>
        <taxon>Pseudomonadati</taxon>
        <taxon>Spirochaetota</taxon>
        <taxon>Spirochaetia</taxon>
        <taxon>Spirochaetales</taxon>
        <taxon>Treponemataceae</taxon>
        <taxon>Treponema</taxon>
    </lineage>
</organism>
<dbReference type="Gene3D" id="2.60.120.10">
    <property type="entry name" value="Jelly Rolls"/>
    <property type="match status" value="1"/>
</dbReference>
<name>A0A7T3V4T7_9SPIR</name>
<dbReference type="Gene3D" id="1.10.260.40">
    <property type="entry name" value="lambda repressor-like DNA-binding domains"/>
    <property type="match status" value="1"/>
</dbReference>
<dbReference type="InterPro" id="IPR050807">
    <property type="entry name" value="TransReg_Diox_bact_type"/>
</dbReference>
<evidence type="ECO:0000256" key="1">
    <source>
        <dbReference type="ARBA" id="ARBA00023125"/>
    </source>
</evidence>
<proteinExistence type="predicted"/>
<dbReference type="KEGG" id="tper:IWA51_09455"/>
<dbReference type="InterPro" id="IPR014710">
    <property type="entry name" value="RmlC-like_jellyroll"/>
</dbReference>
<dbReference type="CDD" id="cd02209">
    <property type="entry name" value="cupin_XRE_C"/>
    <property type="match status" value="1"/>
</dbReference>
<keyword evidence="1" id="KW-0238">DNA-binding</keyword>
<dbReference type="SMART" id="SM00530">
    <property type="entry name" value="HTH_XRE"/>
    <property type="match status" value="1"/>
</dbReference>
<gene>
    <name evidence="3" type="ORF">IWA51_09455</name>
</gene>
<accession>A0A7T3V4T7</accession>
<dbReference type="InterPro" id="IPR010982">
    <property type="entry name" value="Lambda_DNA-bd_dom_sf"/>
</dbReference>
<dbReference type="PANTHER" id="PTHR46797:SF1">
    <property type="entry name" value="METHYLPHOSPHONATE SYNTHASE"/>
    <property type="match status" value="1"/>
</dbReference>
<sequence>MESEIINNTEIESKKRIYHFGEKIRSVREKKHLTLKTVALQAGVSESLVSQIERNRVSPAIDTLLSLANVLDINLEYLFEEYNRRRPVSIIRSGERRTINEEDIMFEEVSAPAEKDGQNTLESYMITIPPKSRTHRGSYGHLGKEVGLILEGSGILHYENERYELDCGDSVTFSAGAPHTLENTGDVPLKAVWTVTPAQKFLG</sequence>
<dbReference type="PANTHER" id="PTHR46797">
    <property type="entry name" value="HTH-TYPE TRANSCRIPTIONAL REGULATOR"/>
    <property type="match status" value="1"/>
</dbReference>
<reference evidence="3 4" key="1">
    <citation type="submission" date="2020-11" db="EMBL/GenBank/DDBJ databases">
        <title>Treponema Peruensis nv. sp., first commensal Treponema isolated from human feces.</title>
        <authorList>
            <person name="Belkhou C."/>
            <person name="Raes J."/>
        </authorList>
    </citation>
    <scope>NUCLEOTIDE SEQUENCE [LARGE SCALE GENOMIC DNA]</scope>
    <source>
        <strain evidence="3 4">RCC2812</strain>
    </source>
</reference>
<dbReference type="Pfam" id="PF07883">
    <property type="entry name" value="Cupin_2"/>
    <property type="match status" value="1"/>
</dbReference>
<evidence type="ECO:0000313" key="3">
    <source>
        <dbReference type="EMBL" id="QQA00489.1"/>
    </source>
</evidence>
<dbReference type="SUPFAM" id="SSF47413">
    <property type="entry name" value="lambda repressor-like DNA-binding domains"/>
    <property type="match status" value="1"/>
</dbReference>
<dbReference type="PROSITE" id="PS50943">
    <property type="entry name" value="HTH_CROC1"/>
    <property type="match status" value="1"/>
</dbReference>
<feature type="domain" description="HTH cro/C1-type" evidence="2">
    <location>
        <begin position="24"/>
        <end position="78"/>
    </location>
</feature>
<dbReference type="InterPro" id="IPR011051">
    <property type="entry name" value="RmlC_Cupin_sf"/>
</dbReference>
<dbReference type="AlphaFoldDB" id="A0A7T3V4T7"/>
<dbReference type="EMBL" id="CP064936">
    <property type="protein sequence ID" value="QQA00489.1"/>
    <property type="molecule type" value="Genomic_DNA"/>
</dbReference>
<keyword evidence="4" id="KW-1185">Reference proteome</keyword>
<dbReference type="InterPro" id="IPR013096">
    <property type="entry name" value="Cupin_2"/>
</dbReference>
<dbReference type="InterPro" id="IPR001387">
    <property type="entry name" value="Cro/C1-type_HTH"/>
</dbReference>
<dbReference type="RefSeq" id="WP_198442226.1">
    <property type="nucleotide sequence ID" value="NZ_CBCSHE010000009.1"/>
</dbReference>
<dbReference type="GO" id="GO:0005829">
    <property type="term" value="C:cytosol"/>
    <property type="evidence" value="ECO:0007669"/>
    <property type="project" value="TreeGrafter"/>
</dbReference>
<evidence type="ECO:0000313" key="4">
    <source>
        <dbReference type="Proteomes" id="UP000595224"/>
    </source>
</evidence>
<dbReference type="GO" id="GO:0003700">
    <property type="term" value="F:DNA-binding transcription factor activity"/>
    <property type="evidence" value="ECO:0007669"/>
    <property type="project" value="TreeGrafter"/>
</dbReference>